<dbReference type="EMBL" id="CAJHUC010000837">
    <property type="protein sequence ID" value="CAD7698485.1"/>
    <property type="molecule type" value="Genomic_DNA"/>
</dbReference>
<accession>A0A8S1IUH9</accession>
<evidence type="ECO:0000313" key="2">
    <source>
        <dbReference type="EMBL" id="CAD7698485.1"/>
    </source>
</evidence>
<keyword evidence="1" id="KW-0812">Transmembrane</keyword>
<feature type="transmembrane region" description="Helical" evidence="1">
    <location>
        <begin position="86"/>
        <end position="105"/>
    </location>
</feature>
<keyword evidence="3" id="KW-1185">Reference proteome</keyword>
<keyword evidence="1" id="KW-0472">Membrane</keyword>
<evidence type="ECO:0000256" key="1">
    <source>
        <dbReference type="SAM" id="Phobius"/>
    </source>
</evidence>
<organism evidence="2 3">
    <name type="scientific">Ostreobium quekettii</name>
    <dbReference type="NCBI Taxonomy" id="121088"/>
    <lineage>
        <taxon>Eukaryota</taxon>
        <taxon>Viridiplantae</taxon>
        <taxon>Chlorophyta</taxon>
        <taxon>core chlorophytes</taxon>
        <taxon>Ulvophyceae</taxon>
        <taxon>TCBD clade</taxon>
        <taxon>Bryopsidales</taxon>
        <taxon>Ostreobineae</taxon>
        <taxon>Ostreobiaceae</taxon>
        <taxon>Ostreobium</taxon>
    </lineage>
</organism>
<keyword evidence="1" id="KW-1133">Transmembrane helix</keyword>
<evidence type="ECO:0000313" key="3">
    <source>
        <dbReference type="Proteomes" id="UP000708148"/>
    </source>
</evidence>
<gene>
    <name evidence="2" type="ORF">OSTQU699_LOCUS3846</name>
</gene>
<sequence length="147" mass="16022">MQIFRNWLRMLAGGEPGWASSGTEEDFKADNEAEVYSKWNRHCRQCPQGQKALKFWGGMDSVLGKAAVGLLGVAVALGVFRTANPHVAVVASVAAGVVVLVHLVMQRLCNKHITDLQYTGMPEVISGCLETLSLEWWVCSLAAGEYD</sequence>
<dbReference type="Proteomes" id="UP000708148">
    <property type="component" value="Unassembled WGS sequence"/>
</dbReference>
<comment type="caution">
    <text evidence="2">The sequence shown here is derived from an EMBL/GenBank/DDBJ whole genome shotgun (WGS) entry which is preliminary data.</text>
</comment>
<proteinExistence type="predicted"/>
<name>A0A8S1IUH9_9CHLO</name>
<reference evidence="2" key="1">
    <citation type="submission" date="2020-12" db="EMBL/GenBank/DDBJ databases">
        <authorList>
            <person name="Iha C."/>
        </authorList>
    </citation>
    <scope>NUCLEOTIDE SEQUENCE</scope>
</reference>
<protein>
    <submittedName>
        <fullName evidence="2">Uncharacterized protein</fullName>
    </submittedName>
</protein>
<feature type="transmembrane region" description="Helical" evidence="1">
    <location>
        <begin position="62"/>
        <end position="80"/>
    </location>
</feature>
<dbReference type="AlphaFoldDB" id="A0A8S1IUH9"/>